<gene>
    <name evidence="2" type="primary">mnmD</name>
    <name evidence="2" type="ORF">RQM59_08140</name>
</gene>
<dbReference type="InterPro" id="IPR008471">
    <property type="entry name" value="MnmC-like_methylTransf"/>
</dbReference>
<comment type="caution">
    <text evidence="2">The sequence shown here is derived from an EMBL/GenBank/DDBJ whole genome shotgun (WGS) entry which is preliminary data.</text>
</comment>
<dbReference type="InterPro" id="IPR047785">
    <property type="entry name" value="tRNA_MNMC2"/>
</dbReference>
<feature type="domain" description="MnmC-like methyltransferase" evidence="1">
    <location>
        <begin position="145"/>
        <end position="219"/>
    </location>
</feature>
<organism evidence="2 3">
    <name type="scientific">Asprobacillus argus</name>
    <dbReference type="NCBI Taxonomy" id="3076534"/>
    <lineage>
        <taxon>Bacteria</taxon>
        <taxon>Pseudomonadati</taxon>
        <taxon>Bacteroidota</taxon>
        <taxon>Flavobacteriia</taxon>
        <taxon>Flavobacteriales</taxon>
        <taxon>Flavobacteriaceae</taxon>
        <taxon>Asprobacillus</taxon>
    </lineage>
</organism>
<accession>A0ABU3LF56</accession>
<proteinExistence type="predicted"/>
<dbReference type="InterPro" id="IPR029063">
    <property type="entry name" value="SAM-dependent_MTases_sf"/>
</dbReference>
<reference evidence="2 3" key="1">
    <citation type="submission" date="2023-09" db="EMBL/GenBank/DDBJ databases">
        <title>Novel taxa isolated from Blanes Bay.</title>
        <authorList>
            <person name="Rey-Velasco X."/>
            <person name="Lucena T."/>
        </authorList>
    </citation>
    <scope>NUCLEOTIDE SEQUENCE [LARGE SCALE GENOMIC DNA]</scope>
    <source>
        <strain evidence="2 3">S356</strain>
    </source>
</reference>
<protein>
    <submittedName>
        <fullName evidence="2">tRNA (5-methylaminomethyl-2-thiouridine)(34)-methyltransferase MnmD</fullName>
    </submittedName>
</protein>
<keyword evidence="3" id="KW-1185">Reference proteome</keyword>
<dbReference type="Proteomes" id="UP001257277">
    <property type="component" value="Unassembled WGS sequence"/>
</dbReference>
<dbReference type="Pfam" id="PF05430">
    <property type="entry name" value="Methyltransf_30"/>
    <property type="match status" value="1"/>
</dbReference>
<dbReference type="RefSeq" id="WP_349241606.1">
    <property type="nucleotide sequence ID" value="NZ_JAVTTO010000003.1"/>
</dbReference>
<dbReference type="Gene3D" id="3.40.50.150">
    <property type="entry name" value="Vaccinia Virus protein VP39"/>
    <property type="match status" value="1"/>
</dbReference>
<dbReference type="PANTHER" id="PTHR39963:SF1">
    <property type="entry name" value="MNMC-LIKE METHYLTRANSFERASE DOMAIN-CONTAINING PROTEIN"/>
    <property type="match status" value="1"/>
</dbReference>
<evidence type="ECO:0000259" key="1">
    <source>
        <dbReference type="Pfam" id="PF05430"/>
    </source>
</evidence>
<dbReference type="EMBL" id="JAVTTO010000003">
    <property type="protein sequence ID" value="MDT7832346.1"/>
    <property type="molecule type" value="Genomic_DNA"/>
</dbReference>
<evidence type="ECO:0000313" key="2">
    <source>
        <dbReference type="EMBL" id="MDT7832346.1"/>
    </source>
</evidence>
<sequence>MKREIITTADGSTTIHLPDWNEQYHSKHGAIQEAYHVFIKQGLSLFEKQDISILEIGFGTGLNALITFLEASDRTLNVHYIGVEAYPVASDEVSKLNYVEALKAKEHATVFEQLHAQSWNKLHAISPFFSLEKRQQFFGQIADRNVFNLIYFDAFGARVQPELWTEAIFTKMYQALRPNGVLVTYSAKGSVRRAMQSVGFSVERLPGPPGKREMLRAVKEA</sequence>
<dbReference type="NCBIfam" id="NF033855">
    <property type="entry name" value="tRNA_MNMC2"/>
    <property type="match status" value="1"/>
</dbReference>
<evidence type="ECO:0000313" key="3">
    <source>
        <dbReference type="Proteomes" id="UP001257277"/>
    </source>
</evidence>
<dbReference type="PANTHER" id="PTHR39963">
    <property type="entry name" value="SLL0983 PROTEIN"/>
    <property type="match status" value="1"/>
</dbReference>
<dbReference type="SUPFAM" id="SSF53335">
    <property type="entry name" value="S-adenosyl-L-methionine-dependent methyltransferases"/>
    <property type="match status" value="1"/>
</dbReference>
<name>A0ABU3LF56_9FLAO</name>